<proteinExistence type="predicted"/>
<comment type="caution">
    <text evidence="1">The sequence shown here is derived from an EMBL/GenBank/DDBJ whole genome shotgun (WGS) entry which is preliminary data.</text>
</comment>
<organism evidence="1 2">
    <name type="scientific">Trichoderma lentiforme</name>
    <dbReference type="NCBI Taxonomy" id="1567552"/>
    <lineage>
        <taxon>Eukaryota</taxon>
        <taxon>Fungi</taxon>
        <taxon>Dikarya</taxon>
        <taxon>Ascomycota</taxon>
        <taxon>Pezizomycotina</taxon>
        <taxon>Sordariomycetes</taxon>
        <taxon>Hypocreomycetidae</taxon>
        <taxon>Hypocreales</taxon>
        <taxon>Hypocreaceae</taxon>
        <taxon>Trichoderma</taxon>
    </lineage>
</organism>
<dbReference type="Proteomes" id="UP000801864">
    <property type="component" value="Unassembled WGS sequence"/>
</dbReference>
<evidence type="ECO:0000313" key="1">
    <source>
        <dbReference type="EMBL" id="KAF3069363.1"/>
    </source>
</evidence>
<dbReference type="EMBL" id="QLNT01000012">
    <property type="protein sequence ID" value="KAF3069363.1"/>
    <property type="molecule type" value="Genomic_DNA"/>
</dbReference>
<protein>
    <submittedName>
        <fullName evidence="1">Uncharacterized protein</fullName>
    </submittedName>
</protein>
<reference evidence="1 2" key="1">
    <citation type="submission" date="2018-06" db="EMBL/GenBank/DDBJ databases">
        <title>Genome analysis of cellulolytic fungus Trichoderma lentiforme CFAM-422.</title>
        <authorList>
            <person name="Steindorff A.S."/>
            <person name="Formighieri E.F."/>
            <person name="Midorikawa G.E.O."/>
            <person name="Tamietti M.S."/>
            <person name="Ramos E.Z."/>
            <person name="Silva A.S."/>
            <person name="Bon E.P.S."/>
            <person name="Mendes T.D."/>
            <person name="Damaso M.C.T."/>
            <person name="Favaro L.C.L."/>
        </authorList>
    </citation>
    <scope>NUCLEOTIDE SEQUENCE [LARGE SCALE GENOMIC DNA]</scope>
    <source>
        <strain evidence="1 2">CFAM-422</strain>
    </source>
</reference>
<sequence>MAYYSPETVDETRVDDGAKPGQRIYLAMHSSVRVQSLGCAEFRFVCPRETCRGKTKRCIHIHSPPEKTPSKGFQKSASLVIDGSLKLAPPTTRPENRPWIRRRGTRTRWSTCTSYFAHELALACHGYNVEHCERLMLNLLVPCLSQQVMTSSFDVFIPEQCQELVQTLLRGRCKVGYSDTCLCPSVRRQVLVRDGFSACLLCPRSGSFAQGPPIAGFCTSEPHMMANSIAGCRIKLMDPIGGKPGVLAEVLPFELSTAES</sequence>
<keyword evidence="2" id="KW-1185">Reference proteome</keyword>
<gene>
    <name evidence="1" type="ORF">CFAM422_007137</name>
</gene>
<name>A0A9P4XDX1_9HYPO</name>
<accession>A0A9P4XDX1</accession>
<dbReference type="AlphaFoldDB" id="A0A9P4XDX1"/>
<evidence type="ECO:0000313" key="2">
    <source>
        <dbReference type="Proteomes" id="UP000801864"/>
    </source>
</evidence>